<proteinExistence type="predicted"/>
<protein>
    <submittedName>
        <fullName evidence="2">Uncharacterized protein</fullName>
    </submittedName>
</protein>
<organism evidence="2 3">
    <name type="scientific">Symbiochloris irregularis</name>
    <dbReference type="NCBI Taxonomy" id="706552"/>
    <lineage>
        <taxon>Eukaryota</taxon>
        <taxon>Viridiplantae</taxon>
        <taxon>Chlorophyta</taxon>
        <taxon>core chlorophytes</taxon>
        <taxon>Trebouxiophyceae</taxon>
        <taxon>Trebouxiales</taxon>
        <taxon>Trebouxiaceae</taxon>
        <taxon>Symbiochloris</taxon>
    </lineage>
</organism>
<dbReference type="EMBL" id="JALJOQ010000135">
    <property type="protein sequence ID" value="KAK9794660.1"/>
    <property type="molecule type" value="Genomic_DNA"/>
</dbReference>
<keyword evidence="3" id="KW-1185">Reference proteome</keyword>
<evidence type="ECO:0000313" key="3">
    <source>
        <dbReference type="Proteomes" id="UP001465755"/>
    </source>
</evidence>
<dbReference type="Gene3D" id="3.80.10.10">
    <property type="entry name" value="Ribonuclease Inhibitor"/>
    <property type="match status" value="1"/>
</dbReference>
<dbReference type="GO" id="GO:0005930">
    <property type="term" value="C:axoneme"/>
    <property type="evidence" value="ECO:0007669"/>
    <property type="project" value="UniProtKB-SubCell"/>
</dbReference>
<accession>A0AAW1NRT9</accession>
<evidence type="ECO:0000313" key="2">
    <source>
        <dbReference type="EMBL" id="KAK9794660.1"/>
    </source>
</evidence>
<comment type="caution">
    <text evidence="2">The sequence shown here is derived from an EMBL/GenBank/DDBJ whole genome shotgun (WGS) entry which is preliminary data.</text>
</comment>
<name>A0AAW1NRT9_9CHLO</name>
<dbReference type="Proteomes" id="UP001465755">
    <property type="component" value="Unassembled WGS sequence"/>
</dbReference>
<comment type="subcellular location">
    <subcellularLocation>
        <location evidence="1">Cytoplasm</location>
        <location evidence="1">Cytoskeleton</location>
        <location evidence="1">Cilium axoneme</location>
    </subcellularLocation>
</comment>
<dbReference type="InterPro" id="IPR032675">
    <property type="entry name" value="LRR_dom_sf"/>
</dbReference>
<gene>
    <name evidence="2" type="ORF">WJX73_001402</name>
</gene>
<sequence length="175" mass="19715">MLEFLPKLQQLQVRTPPDAVYEWHGFLGFFQILGRLTALTRLSLEDVWAEDASGLDLAHLSTLSLLQQLNLEDVTLCDFDVPSTWSRLETLTLQDCEVEWPGNLSALASLTWLTLEIQAQIREPMDFLTQLKSLRTVALDRGVCGHVWDPSSLCAIVQAQLLIEETPDCHVELLA</sequence>
<reference evidence="2 3" key="1">
    <citation type="journal article" date="2024" name="Nat. Commun.">
        <title>Phylogenomics reveals the evolutionary origins of lichenization in chlorophyte algae.</title>
        <authorList>
            <person name="Puginier C."/>
            <person name="Libourel C."/>
            <person name="Otte J."/>
            <person name="Skaloud P."/>
            <person name="Haon M."/>
            <person name="Grisel S."/>
            <person name="Petersen M."/>
            <person name="Berrin J.G."/>
            <person name="Delaux P.M."/>
            <person name="Dal Grande F."/>
            <person name="Keller J."/>
        </authorList>
    </citation>
    <scope>NUCLEOTIDE SEQUENCE [LARGE SCALE GENOMIC DNA]</scope>
    <source>
        <strain evidence="2 3">SAG 2036</strain>
    </source>
</reference>
<evidence type="ECO:0000256" key="1">
    <source>
        <dbReference type="ARBA" id="ARBA00004430"/>
    </source>
</evidence>
<dbReference type="AlphaFoldDB" id="A0AAW1NRT9"/>
<dbReference type="SUPFAM" id="SSF52047">
    <property type="entry name" value="RNI-like"/>
    <property type="match status" value="1"/>
</dbReference>